<keyword evidence="4 7" id="KW-0645">Protease</keyword>
<keyword evidence="6 7" id="KW-0720">Serine protease</keyword>
<dbReference type="Gene3D" id="2.130.10.10">
    <property type="entry name" value="YVTN repeat-like/Quinoprotein amine dehydrogenase"/>
    <property type="match status" value="1"/>
</dbReference>
<keyword evidence="3 7" id="KW-0963">Cytoplasm</keyword>
<dbReference type="InterPro" id="IPR028204">
    <property type="entry name" value="Tricorn_C1"/>
</dbReference>
<dbReference type="GO" id="GO:0006508">
    <property type="term" value="P:proteolysis"/>
    <property type="evidence" value="ECO:0007669"/>
    <property type="project" value="UniProtKB-KW"/>
</dbReference>
<evidence type="ECO:0000256" key="6">
    <source>
        <dbReference type="ARBA" id="ARBA00022825"/>
    </source>
</evidence>
<dbReference type="EC" id="3.4.21.-" evidence="7"/>
<dbReference type="Gene3D" id="3.90.226.10">
    <property type="entry name" value="2-enoyl-CoA Hydratase, Chain A, domain 1"/>
    <property type="match status" value="1"/>
</dbReference>
<dbReference type="PIRSF" id="PIRSF036421">
    <property type="entry name" value="Tricorn_protease"/>
    <property type="match status" value="1"/>
</dbReference>
<comment type="subcellular location">
    <subcellularLocation>
        <location evidence="1 7">Cytoplasm</location>
    </subcellularLocation>
</comment>
<dbReference type="InterPro" id="IPR029045">
    <property type="entry name" value="ClpP/crotonase-like_dom_sf"/>
</dbReference>
<evidence type="ECO:0000256" key="5">
    <source>
        <dbReference type="ARBA" id="ARBA00022801"/>
    </source>
</evidence>
<accession>A0ABQ2G3I4</accession>
<comment type="similarity">
    <text evidence="2 7">Belongs to the peptidase S41B family.</text>
</comment>
<dbReference type="Pfam" id="PF14685">
    <property type="entry name" value="PDZ_Tricorn"/>
    <property type="match status" value="1"/>
</dbReference>
<dbReference type="PANTHER" id="PTHR43253:SF1">
    <property type="entry name" value="TRICORN PROTEASE HOMOLOG 2-RELATED"/>
    <property type="match status" value="1"/>
</dbReference>
<dbReference type="Pfam" id="PF03572">
    <property type="entry name" value="Peptidase_S41"/>
    <property type="match status" value="1"/>
</dbReference>
<feature type="region of interest" description="Disordered" evidence="8">
    <location>
        <begin position="510"/>
        <end position="546"/>
    </location>
</feature>
<dbReference type="InterPro" id="IPR012393">
    <property type="entry name" value="Tricorn_protease"/>
</dbReference>
<dbReference type="InterPro" id="IPR036034">
    <property type="entry name" value="PDZ_sf"/>
</dbReference>
<dbReference type="Proteomes" id="UP000639973">
    <property type="component" value="Unassembled WGS sequence"/>
</dbReference>
<dbReference type="SUPFAM" id="SSF52096">
    <property type="entry name" value="ClpP/crotonase"/>
    <property type="match status" value="1"/>
</dbReference>
<comment type="caution">
    <text evidence="10">The sequence shown here is derived from an EMBL/GenBank/DDBJ whole genome shotgun (WGS) entry which is preliminary data.</text>
</comment>
<dbReference type="Gene3D" id="2.30.42.10">
    <property type="match status" value="1"/>
</dbReference>
<proteinExistence type="inferred from homology"/>
<dbReference type="InterPro" id="IPR005151">
    <property type="entry name" value="Tail-specific_protease"/>
</dbReference>
<dbReference type="SUPFAM" id="SSF82171">
    <property type="entry name" value="DPP6 N-terminal domain-like"/>
    <property type="match status" value="2"/>
</dbReference>
<protein>
    <recommendedName>
        <fullName evidence="7">Tricorn protease homolog</fullName>
        <ecNumber evidence="7">3.4.21.-</ecNumber>
    </recommendedName>
</protein>
<dbReference type="Gene3D" id="3.30.750.44">
    <property type="match status" value="1"/>
</dbReference>
<gene>
    <name evidence="10" type="ORF">GCM10010840_08660</name>
</gene>
<comment type="function">
    <text evidence="7">Degrades oligopeptides.</text>
</comment>
<dbReference type="SUPFAM" id="SSF50156">
    <property type="entry name" value="PDZ domain-like"/>
    <property type="match status" value="1"/>
</dbReference>
<dbReference type="InterPro" id="IPR015943">
    <property type="entry name" value="WD40/YVTN_repeat-like_dom_sf"/>
</dbReference>
<evidence type="ECO:0000256" key="1">
    <source>
        <dbReference type="ARBA" id="ARBA00004496"/>
    </source>
</evidence>
<evidence type="ECO:0000256" key="8">
    <source>
        <dbReference type="SAM" id="MobiDB-lite"/>
    </source>
</evidence>
<dbReference type="Gene3D" id="2.120.10.60">
    <property type="entry name" value="Tricorn protease N-terminal domain"/>
    <property type="match status" value="1"/>
</dbReference>
<dbReference type="GO" id="GO:0008233">
    <property type="term" value="F:peptidase activity"/>
    <property type="evidence" value="ECO:0007669"/>
    <property type="project" value="UniProtKB-KW"/>
</dbReference>
<sequence length="1081" mass="119260">MSLPETLLLRQPALSAEHLAFVYAGDLWLTGHRGQNVRRLTATPGHKQTPHFSPDGQFVAFSGNDDGAASVYVVPVEGGTPRRLTFHPGDDLVRGWTPAGEVLFASARHTISARVRRLYTLSPEGGHPAALPMPMAERGAYSHDGRLAYTPFAEPFWSWKRYRGGMTVPIRLLDQDTLDETEVPHENATDTFPCWLDGTLYFLSDRRGVVNVWQHGPGTGDVRQLTFHDDFDVRSLTAGAGRLAYEQGGRVHFLTPGEAPEPLQITVNADLPNLRPRRVKAAPHVTSFGLSPTGARAVFAARGEIVTVPAGKGDPRNLTNTPGVFARDPAWSPDGQSVAYLSDAGGEYRLVVADQKGAVLRTYPLSETPTFYYSPVWSPDGTRIAFTDKALNLAYVVLETGEVTRVDTDTYDHPQRSLDPAWSPDGQWLTYTRRLPNHLRAVFVHDVSRGGSHQVSDGMSDAVSARFSRDGRLLYFAASVNYGLNTGWLDMSSYERRVTRSLYVAVLRRGDPSPLAPQSDEEPGTRPEPGAPESGSPVAAPAPEPVRIDLDGLGQRIVALPVPPGEYSRLESAEDRLFYLERDPTAEVNPEQAPERHVLRVWNTREREACAFMPGVSDYRVSADGKRLMYASGQPATYAVVGVTDTPKPEDGRLNLDSARVRVDPRAEWAQIFEEGVRIHRDFFYDPEMHGLDWVAVAERYRAFLPHVGHREDLNFLLAELSGELVVGHAYVTGGDVPRGEDPRVGLLGADYEIADGRYRFRRILSGLNWNPDLRAPLTEPGVNVRDGEYLLAVNGRPLHAPENLYALFEQTAERVTELRVGPTPDEADARTVTVRPVADERRLRLQAWIEANRRRVDELSGGRVAYVYMADTARAGYEAFNRYYFSQLDRQGVVLDERFNGGGSVADYVVDLLDRPLLSLWATREGRPFASPNASIFGPKAMVINELAGSGGDALPHFFRRRGLGPIVGKRTWGGLIGIYDYPPLIDGGTLTSPRLAIFSPEGEWEVENVGVAPDIEVEFTTKLAAQGRDPQLERAVQLVLTALEANPQPRVPRPAPDPRAVREPAGDGDWAPDAARDSK</sequence>
<name>A0ABQ2G3I4_9DEIO</name>
<dbReference type="PANTHER" id="PTHR43253">
    <property type="entry name" value="TRICORN PROTEASE HOMOLOG 2-RELATED"/>
    <property type="match status" value="1"/>
</dbReference>
<dbReference type="SMART" id="SM00245">
    <property type="entry name" value="TSPc"/>
    <property type="match status" value="1"/>
</dbReference>
<keyword evidence="5 7" id="KW-0378">Hydrolase</keyword>
<dbReference type="InterPro" id="IPR029414">
    <property type="entry name" value="Tricorn_PDZ"/>
</dbReference>
<evidence type="ECO:0000313" key="10">
    <source>
        <dbReference type="EMBL" id="GGL72853.1"/>
    </source>
</evidence>
<evidence type="ECO:0000256" key="7">
    <source>
        <dbReference type="PIRNR" id="PIRNR036421"/>
    </source>
</evidence>
<dbReference type="Pfam" id="PF26549">
    <property type="entry name" value="Tricorn_N"/>
    <property type="match status" value="1"/>
</dbReference>
<organism evidence="10 11">
    <name type="scientific">Deinococcus aerolatus</name>
    <dbReference type="NCBI Taxonomy" id="522487"/>
    <lineage>
        <taxon>Bacteria</taxon>
        <taxon>Thermotogati</taxon>
        <taxon>Deinococcota</taxon>
        <taxon>Deinococci</taxon>
        <taxon>Deinococcales</taxon>
        <taxon>Deinococcaceae</taxon>
        <taxon>Deinococcus</taxon>
    </lineage>
</organism>
<dbReference type="Pfam" id="PF26550">
    <property type="entry name" value="Tricorn_2nd"/>
    <property type="match status" value="1"/>
</dbReference>
<evidence type="ECO:0000256" key="4">
    <source>
        <dbReference type="ARBA" id="ARBA00022670"/>
    </source>
</evidence>
<dbReference type="EMBL" id="BMOL01000002">
    <property type="protein sequence ID" value="GGL72853.1"/>
    <property type="molecule type" value="Genomic_DNA"/>
</dbReference>
<dbReference type="Pfam" id="PF14684">
    <property type="entry name" value="Tricorn_C1"/>
    <property type="match status" value="1"/>
</dbReference>
<keyword evidence="11" id="KW-1185">Reference proteome</keyword>
<evidence type="ECO:0000259" key="9">
    <source>
        <dbReference type="SMART" id="SM00245"/>
    </source>
</evidence>
<feature type="domain" description="Tail specific protease" evidence="9">
    <location>
        <begin position="828"/>
        <end position="1020"/>
    </location>
</feature>
<evidence type="ECO:0000256" key="2">
    <source>
        <dbReference type="ARBA" id="ARBA00008524"/>
    </source>
</evidence>
<dbReference type="CDD" id="cd07562">
    <property type="entry name" value="Peptidase_S41_TRI"/>
    <property type="match status" value="1"/>
</dbReference>
<reference evidence="11" key="1">
    <citation type="journal article" date="2019" name="Int. J. Syst. Evol. Microbiol.">
        <title>The Global Catalogue of Microorganisms (GCM) 10K type strain sequencing project: providing services to taxonomists for standard genome sequencing and annotation.</title>
        <authorList>
            <consortium name="The Broad Institute Genomics Platform"/>
            <consortium name="The Broad Institute Genome Sequencing Center for Infectious Disease"/>
            <person name="Wu L."/>
            <person name="Ma J."/>
        </authorList>
    </citation>
    <scope>NUCLEOTIDE SEQUENCE [LARGE SCALE GENOMIC DNA]</scope>
    <source>
        <strain evidence="11">JCM 15442</strain>
    </source>
</reference>
<evidence type="ECO:0000313" key="11">
    <source>
        <dbReference type="Proteomes" id="UP000639973"/>
    </source>
</evidence>
<evidence type="ECO:0000256" key="3">
    <source>
        <dbReference type="ARBA" id="ARBA00022490"/>
    </source>
</evidence>
<feature type="region of interest" description="Disordered" evidence="8">
    <location>
        <begin position="1046"/>
        <end position="1081"/>
    </location>
</feature>
<dbReference type="RefSeq" id="WP_188969346.1">
    <property type="nucleotide sequence ID" value="NZ_BMOL01000002.1"/>
</dbReference>